<reference evidence="4" key="1">
    <citation type="journal article" date="2017" name="Nat. Commun.">
        <title>The asparagus genome sheds light on the origin and evolution of a young Y chromosome.</title>
        <authorList>
            <person name="Harkess A."/>
            <person name="Zhou J."/>
            <person name="Xu C."/>
            <person name="Bowers J.E."/>
            <person name="Van der Hulst R."/>
            <person name="Ayyampalayam S."/>
            <person name="Mercati F."/>
            <person name="Riccardi P."/>
            <person name="McKain M.R."/>
            <person name="Kakrana A."/>
            <person name="Tang H."/>
            <person name="Ray J."/>
            <person name="Groenendijk J."/>
            <person name="Arikit S."/>
            <person name="Mathioni S.M."/>
            <person name="Nakano M."/>
            <person name="Shan H."/>
            <person name="Telgmann-Rauber A."/>
            <person name="Kanno A."/>
            <person name="Yue Z."/>
            <person name="Chen H."/>
            <person name="Li W."/>
            <person name="Chen Y."/>
            <person name="Xu X."/>
            <person name="Zhang Y."/>
            <person name="Luo S."/>
            <person name="Chen H."/>
            <person name="Gao J."/>
            <person name="Mao Z."/>
            <person name="Pires J.C."/>
            <person name="Luo M."/>
            <person name="Kudrna D."/>
            <person name="Wing R.A."/>
            <person name="Meyers B.C."/>
            <person name="Yi K."/>
            <person name="Kong H."/>
            <person name="Lavrijsen P."/>
            <person name="Sunseri F."/>
            <person name="Falavigna A."/>
            <person name="Ye Y."/>
            <person name="Leebens-Mack J.H."/>
            <person name="Chen G."/>
        </authorList>
    </citation>
    <scope>NUCLEOTIDE SEQUENCE [LARGE SCALE GENOMIC DNA]</scope>
    <source>
        <strain evidence="4">cv. DH0086</strain>
    </source>
</reference>
<gene>
    <name evidence="3" type="ORF">A4U43_UnF6410</name>
</gene>
<keyword evidence="2" id="KW-0472">Membrane</keyword>
<accession>A0A1R3L6H5</accession>
<evidence type="ECO:0000313" key="3">
    <source>
        <dbReference type="EMBL" id="ONK55208.1"/>
    </source>
</evidence>
<evidence type="ECO:0000256" key="2">
    <source>
        <dbReference type="SAM" id="Phobius"/>
    </source>
</evidence>
<proteinExistence type="predicted"/>
<keyword evidence="2" id="KW-0812">Transmembrane</keyword>
<feature type="region of interest" description="Disordered" evidence="1">
    <location>
        <begin position="38"/>
        <end position="72"/>
    </location>
</feature>
<dbReference type="EMBL" id="KV863668">
    <property type="protein sequence ID" value="ONK55208.1"/>
    <property type="molecule type" value="Genomic_DNA"/>
</dbReference>
<feature type="transmembrane region" description="Helical" evidence="2">
    <location>
        <begin position="269"/>
        <end position="294"/>
    </location>
</feature>
<name>A0A1R3L6H5_ASPOF</name>
<keyword evidence="4" id="KW-1185">Reference proteome</keyword>
<keyword evidence="2" id="KW-1133">Transmembrane helix</keyword>
<dbReference type="InterPro" id="IPR006740">
    <property type="entry name" value="DUF604"/>
</dbReference>
<feature type="compositionally biased region" description="Low complexity" evidence="1">
    <location>
        <begin position="46"/>
        <end position="61"/>
    </location>
</feature>
<evidence type="ECO:0000313" key="4">
    <source>
        <dbReference type="Proteomes" id="UP000243459"/>
    </source>
</evidence>
<feature type="compositionally biased region" description="Basic residues" evidence="1">
    <location>
        <begin position="384"/>
        <end position="420"/>
    </location>
</feature>
<organism evidence="3 4">
    <name type="scientific">Asparagus officinalis</name>
    <name type="common">Garden asparagus</name>
    <dbReference type="NCBI Taxonomy" id="4686"/>
    <lineage>
        <taxon>Eukaryota</taxon>
        <taxon>Viridiplantae</taxon>
        <taxon>Streptophyta</taxon>
        <taxon>Embryophyta</taxon>
        <taxon>Tracheophyta</taxon>
        <taxon>Spermatophyta</taxon>
        <taxon>Magnoliopsida</taxon>
        <taxon>Liliopsida</taxon>
        <taxon>Asparagales</taxon>
        <taxon>Asparagaceae</taxon>
        <taxon>Asparagoideae</taxon>
        <taxon>Asparagus</taxon>
    </lineage>
</organism>
<dbReference type="Proteomes" id="UP000243459">
    <property type="component" value="Unassembled WGS sequence"/>
</dbReference>
<protein>
    <submittedName>
        <fullName evidence="3">Uncharacterized protein</fullName>
    </submittedName>
</protein>
<dbReference type="Pfam" id="PF04646">
    <property type="entry name" value="DUF604"/>
    <property type="match status" value="1"/>
</dbReference>
<sequence>MSTPVRKRLMRDFKRFLGFSDELWVLICKPDDTLWDGAKSEKQSRARSTPPSSSMASSASSAPPPPSPPLSGNEDSFLYSYNNYKRQKVDLRGDLFGMLNAHPLAPPVSLHHLDTVDPLYPGKNRLEGLKHLFEAIDADPGMVFQQIICYDNSNLLTVSVSWGYAVQFGPSPKHVGLSFQVGFGQLQNPKSKSQDWPRKSSGPACRASNPELISPKDLLQACALWEKIDVSETRLFGSLGKLLMEGIRHKMGSPRGHSVCNITWRSDDILYVLHLWPVVSWIMLSLSVIIAIAFEKFVQRRFKRIRDGTGTTVVSVIGASWKEASSCIRAGLCTYGISWRDIADPELECQEEEDEILSSSTGLEEEEEEERLEEEEEILSSSAWRRRRRRRSAWRGRRRRSAWRSRRSAWWRRRRRRRRS</sequence>
<feature type="region of interest" description="Disordered" evidence="1">
    <location>
        <begin position="188"/>
        <end position="207"/>
    </location>
</feature>
<dbReference type="PANTHER" id="PTHR10811">
    <property type="entry name" value="FRINGE-RELATED"/>
    <property type="match status" value="1"/>
</dbReference>
<dbReference type="Gramene" id="ONK55208">
    <property type="protein sequence ID" value="ONK55208"/>
    <property type="gene ID" value="A4U43_UnF6410"/>
</dbReference>
<evidence type="ECO:0000256" key="1">
    <source>
        <dbReference type="SAM" id="MobiDB-lite"/>
    </source>
</evidence>
<feature type="compositionally biased region" description="Acidic residues" evidence="1">
    <location>
        <begin position="363"/>
        <end position="378"/>
    </location>
</feature>
<feature type="region of interest" description="Disordered" evidence="1">
    <location>
        <begin position="354"/>
        <end position="420"/>
    </location>
</feature>
<dbReference type="AlphaFoldDB" id="A0A1R3L6H5"/>